<gene>
    <name evidence="9" type="ORF">E3C22_20750</name>
</gene>
<dbReference type="SMART" id="SM00304">
    <property type="entry name" value="HAMP"/>
    <property type="match status" value="2"/>
</dbReference>
<dbReference type="PANTHER" id="PTHR43531">
    <property type="entry name" value="PROTEIN ICFG"/>
    <property type="match status" value="1"/>
</dbReference>
<feature type="domain" description="Methyl-accepting transducer" evidence="7">
    <location>
        <begin position="356"/>
        <end position="585"/>
    </location>
</feature>
<evidence type="ECO:0000256" key="5">
    <source>
        <dbReference type="SAM" id="MobiDB-lite"/>
    </source>
</evidence>
<evidence type="ECO:0000256" key="1">
    <source>
        <dbReference type="ARBA" id="ARBA00004370"/>
    </source>
</evidence>
<feature type="transmembrane region" description="Helical" evidence="6">
    <location>
        <begin position="20"/>
        <end position="37"/>
    </location>
</feature>
<protein>
    <submittedName>
        <fullName evidence="9">Methyl-accepting chemotaxis protein</fullName>
    </submittedName>
</protein>
<evidence type="ECO:0000256" key="4">
    <source>
        <dbReference type="PROSITE-ProRule" id="PRU00284"/>
    </source>
</evidence>
<sequence>MAEMARSPLNLSVAGKLRATLVITIAAFAVVAAIAFASGRAIEASMAEAETVRDNLSTAGAMRLANIELVLAAMDSIIDRDEGKINDERMDIIRTNTAYLAGHVASAEALAKSLGVEGEVTTLAADIDGVSKAIGETLPRLIEQRAPLDDFAAIDDAIDDSGDKITKALETLETRAHQALAATLQRTRDDVGTSLYAQLAATLACLLLVGAVTFLTSRSIVGGLSGLRDAMLKLASGDRSVDVPARGRGDEIGDMAGAVETFKQAAIEQQRLQEETEASRIDQEAAKQRQADLEHAKAEDLRAFMGVVDASFDRLSSGDLTVRMTEKVAAEFEPIKAKFNASVEELEGAIGQVVGAVGTIRTGLGEITVASNDLAHRTEQQAASLEETVAALGEVTSGVNRTAEGAGKARQTAESARQKASRGGEIVAEAVTAMTAIEASSQQINQIIGVIDEIAFQTNLLALNAGVEAARAGEAGKGFAVVAQEVRALAQRSAEAAKEIKSLINASSEHVEKGVGLVTASGKSLDEILAEVAGMAEVIAEIADNAREQATSLREVSGAADQMDKVTQQNAAMVEQSTAAAQTLSAETDGLAQTIGRFRVKGGAGGASAARPAAVKPAQPKASPPKPAARPVAQMKATGPGGAAKKPADAQDSWEEF</sequence>
<feature type="transmembrane region" description="Helical" evidence="6">
    <location>
        <begin position="195"/>
        <end position="215"/>
    </location>
</feature>
<proteinExistence type="inferred from homology"/>
<keyword evidence="4" id="KW-0807">Transducer</keyword>
<dbReference type="InterPro" id="IPR051310">
    <property type="entry name" value="MCP_chemotaxis"/>
</dbReference>
<accession>A0A4Y8RBJ9</accession>
<evidence type="ECO:0000313" key="9">
    <source>
        <dbReference type="EMBL" id="TFF19193.1"/>
    </source>
</evidence>
<evidence type="ECO:0000259" key="7">
    <source>
        <dbReference type="PROSITE" id="PS50111"/>
    </source>
</evidence>
<evidence type="ECO:0000256" key="2">
    <source>
        <dbReference type="ARBA" id="ARBA00022500"/>
    </source>
</evidence>
<dbReference type="Pfam" id="PF00015">
    <property type="entry name" value="MCPsignal"/>
    <property type="match status" value="1"/>
</dbReference>
<keyword evidence="6" id="KW-0472">Membrane</keyword>
<comment type="caution">
    <text evidence="9">The sequence shown here is derived from an EMBL/GenBank/DDBJ whole genome shotgun (WGS) entry which is preliminary data.</text>
</comment>
<dbReference type="PROSITE" id="PS50111">
    <property type="entry name" value="CHEMOTAXIS_TRANSDUC_2"/>
    <property type="match status" value="1"/>
</dbReference>
<keyword evidence="6" id="KW-0812">Transmembrane</keyword>
<dbReference type="SUPFAM" id="SSF58104">
    <property type="entry name" value="Methyl-accepting chemotaxis protein (MCP) signaling domain"/>
    <property type="match status" value="1"/>
</dbReference>
<keyword evidence="2" id="KW-0145">Chemotaxis</keyword>
<dbReference type="OrthoDB" id="2489132at2"/>
<evidence type="ECO:0000256" key="3">
    <source>
        <dbReference type="ARBA" id="ARBA00029447"/>
    </source>
</evidence>
<dbReference type="Pfam" id="PF00672">
    <property type="entry name" value="HAMP"/>
    <property type="match status" value="2"/>
</dbReference>
<evidence type="ECO:0000256" key="6">
    <source>
        <dbReference type="SAM" id="Phobius"/>
    </source>
</evidence>
<dbReference type="SUPFAM" id="SSF158472">
    <property type="entry name" value="HAMP domain-like"/>
    <property type="match status" value="1"/>
</dbReference>
<dbReference type="Proteomes" id="UP000298179">
    <property type="component" value="Unassembled WGS sequence"/>
</dbReference>
<comment type="subcellular location">
    <subcellularLocation>
        <location evidence="1">Membrane</location>
    </subcellularLocation>
</comment>
<dbReference type="CDD" id="cd06225">
    <property type="entry name" value="HAMP"/>
    <property type="match status" value="1"/>
</dbReference>
<keyword evidence="6" id="KW-1133">Transmembrane helix</keyword>
<feature type="compositionally biased region" description="Low complexity" evidence="5">
    <location>
        <begin position="607"/>
        <end position="621"/>
    </location>
</feature>
<dbReference type="FunFam" id="1.10.287.950:FF:000001">
    <property type="entry name" value="Methyl-accepting chemotaxis sensory transducer"/>
    <property type="match status" value="1"/>
</dbReference>
<comment type="similarity">
    <text evidence="3">Belongs to the methyl-accepting chemotaxis (MCP) protein family.</text>
</comment>
<dbReference type="SMART" id="SM00283">
    <property type="entry name" value="MA"/>
    <property type="match status" value="1"/>
</dbReference>
<dbReference type="GO" id="GO:0006935">
    <property type="term" value="P:chemotaxis"/>
    <property type="evidence" value="ECO:0007669"/>
    <property type="project" value="UniProtKB-KW"/>
</dbReference>
<dbReference type="Gene3D" id="1.10.287.950">
    <property type="entry name" value="Methyl-accepting chemotaxis protein"/>
    <property type="match status" value="1"/>
</dbReference>
<dbReference type="InterPro" id="IPR003660">
    <property type="entry name" value="HAMP_dom"/>
</dbReference>
<evidence type="ECO:0000313" key="10">
    <source>
        <dbReference type="Proteomes" id="UP000298179"/>
    </source>
</evidence>
<dbReference type="InterPro" id="IPR004089">
    <property type="entry name" value="MCPsignal_dom"/>
</dbReference>
<dbReference type="PROSITE" id="PS50885">
    <property type="entry name" value="HAMP"/>
    <property type="match status" value="2"/>
</dbReference>
<evidence type="ECO:0000259" key="8">
    <source>
        <dbReference type="PROSITE" id="PS50885"/>
    </source>
</evidence>
<dbReference type="PANTHER" id="PTHR43531:SF11">
    <property type="entry name" value="METHYL-ACCEPTING CHEMOTAXIS PROTEIN 3"/>
    <property type="match status" value="1"/>
</dbReference>
<keyword evidence="10" id="KW-1185">Reference proteome</keyword>
<dbReference type="EMBL" id="SOZD01000007">
    <property type="protein sequence ID" value="TFF19193.1"/>
    <property type="molecule type" value="Genomic_DNA"/>
</dbReference>
<organism evidence="9 10">
    <name type="scientific">Jiella endophytica</name>
    <dbReference type="NCBI Taxonomy" id="2558362"/>
    <lineage>
        <taxon>Bacteria</taxon>
        <taxon>Pseudomonadati</taxon>
        <taxon>Pseudomonadota</taxon>
        <taxon>Alphaproteobacteria</taxon>
        <taxon>Hyphomicrobiales</taxon>
        <taxon>Aurantimonadaceae</taxon>
        <taxon>Jiella</taxon>
    </lineage>
</organism>
<dbReference type="GO" id="GO:0007165">
    <property type="term" value="P:signal transduction"/>
    <property type="evidence" value="ECO:0007669"/>
    <property type="project" value="UniProtKB-KW"/>
</dbReference>
<feature type="region of interest" description="Disordered" evidence="5">
    <location>
        <begin position="602"/>
        <end position="657"/>
    </location>
</feature>
<name>A0A4Y8RBJ9_9HYPH</name>
<dbReference type="AlphaFoldDB" id="A0A4Y8RBJ9"/>
<feature type="compositionally biased region" description="Low complexity" evidence="5">
    <location>
        <begin position="629"/>
        <end position="638"/>
    </location>
</feature>
<reference evidence="9 10" key="1">
    <citation type="submission" date="2019-03" db="EMBL/GenBank/DDBJ databases">
        <title>Jiella endophytica sp. nov., a novel endophytic bacterium isolated from root of Ficus microcarpa Linn. f.</title>
        <authorList>
            <person name="Tuo L."/>
        </authorList>
    </citation>
    <scope>NUCLEOTIDE SEQUENCE [LARGE SCALE GENOMIC DNA]</scope>
    <source>
        <strain evidence="9 10">CBS5Q-3</strain>
    </source>
</reference>
<dbReference type="Gene3D" id="6.10.340.10">
    <property type="match status" value="1"/>
</dbReference>
<dbReference type="GO" id="GO:0016020">
    <property type="term" value="C:membrane"/>
    <property type="evidence" value="ECO:0007669"/>
    <property type="project" value="UniProtKB-SubCell"/>
</dbReference>
<feature type="domain" description="HAMP" evidence="8">
    <location>
        <begin position="218"/>
        <end position="271"/>
    </location>
</feature>
<feature type="domain" description="HAMP" evidence="8">
    <location>
        <begin position="313"/>
        <end position="351"/>
    </location>
</feature>
<dbReference type="CDD" id="cd11386">
    <property type="entry name" value="MCP_signal"/>
    <property type="match status" value="1"/>
</dbReference>